<dbReference type="InterPro" id="IPR049326">
    <property type="entry name" value="Rhodopsin_dom_fungi"/>
</dbReference>
<feature type="domain" description="Rhodopsin" evidence="7">
    <location>
        <begin position="29"/>
        <end position="278"/>
    </location>
</feature>
<keyword evidence="4 6" id="KW-0472">Membrane</keyword>
<gene>
    <name evidence="8" type="ORF">Daus18300_008426</name>
</gene>
<accession>A0ABR3WIK1</accession>
<feature type="transmembrane region" description="Helical" evidence="6">
    <location>
        <begin position="235"/>
        <end position="253"/>
    </location>
</feature>
<dbReference type="PANTHER" id="PTHR33048:SF47">
    <property type="entry name" value="INTEGRAL MEMBRANE PROTEIN-RELATED"/>
    <property type="match status" value="1"/>
</dbReference>
<keyword evidence="9" id="KW-1185">Reference proteome</keyword>
<reference evidence="8 9" key="1">
    <citation type="journal article" date="2024" name="IMA Fungus">
        <title>IMA Genome - F19 : A genome assembly and annotation guide to empower mycologists, including annotated draft genome sequences of Ceratocystis pirilliformis, Diaporthe australafricana, Fusarium ophioides, Paecilomyces lecythidis, and Sporothrix stenoceras.</title>
        <authorList>
            <person name="Aylward J."/>
            <person name="Wilson A.M."/>
            <person name="Visagie C.M."/>
            <person name="Spraker J."/>
            <person name="Barnes I."/>
            <person name="Buitendag C."/>
            <person name="Ceriani C."/>
            <person name="Del Mar Angel L."/>
            <person name="du Plessis D."/>
            <person name="Fuchs T."/>
            <person name="Gasser K."/>
            <person name="Kramer D."/>
            <person name="Li W."/>
            <person name="Munsamy K."/>
            <person name="Piso A."/>
            <person name="Price J.L."/>
            <person name="Sonnekus B."/>
            <person name="Thomas C."/>
            <person name="van der Nest A."/>
            <person name="van Dijk A."/>
            <person name="van Heerden A."/>
            <person name="van Vuuren N."/>
            <person name="Yilmaz N."/>
            <person name="Duong T.A."/>
            <person name="van der Merwe N.A."/>
            <person name="Wingfield M.J."/>
            <person name="Wingfield B.D."/>
        </authorList>
    </citation>
    <scope>NUCLEOTIDE SEQUENCE [LARGE SCALE GENOMIC DNA]</scope>
    <source>
        <strain evidence="8 9">CMW 18300</strain>
    </source>
</reference>
<evidence type="ECO:0000256" key="1">
    <source>
        <dbReference type="ARBA" id="ARBA00004141"/>
    </source>
</evidence>
<dbReference type="InterPro" id="IPR052337">
    <property type="entry name" value="SAT4-like"/>
</dbReference>
<name>A0ABR3WIK1_9PEZI</name>
<evidence type="ECO:0000313" key="8">
    <source>
        <dbReference type="EMBL" id="KAL1862628.1"/>
    </source>
</evidence>
<comment type="similarity">
    <text evidence="5">Belongs to the SAT4 family.</text>
</comment>
<proteinExistence type="inferred from homology"/>
<evidence type="ECO:0000259" key="7">
    <source>
        <dbReference type="Pfam" id="PF20684"/>
    </source>
</evidence>
<evidence type="ECO:0000256" key="5">
    <source>
        <dbReference type="ARBA" id="ARBA00038359"/>
    </source>
</evidence>
<organism evidence="8 9">
    <name type="scientific">Diaporthe australafricana</name>
    <dbReference type="NCBI Taxonomy" id="127596"/>
    <lineage>
        <taxon>Eukaryota</taxon>
        <taxon>Fungi</taxon>
        <taxon>Dikarya</taxon>
        <taxon>Ascomycota</taxon>
        <taxon>Pezizomycotina</taxon>
        <taxon>Sordariomycetes</taxon>
        <taxon>Sordariomycetidae</taxon>
        <taxon>Diaporthales</taxon>
        <taxon>Diaporthaceae</taxon>
        <taxon>Diaporthe</taxon>
    </lineage>
</organism>
<feature type="transmembrane region" description="Helical" evidence="6">
    <location>
        <begin position="12"/>
        <end position="33"/>
    </location>
</feature>
<feature type="transmembrane region" description="Helical" evidence="6">
    <location>
        <begin position="45"/>
        <end position="66"/>
    </location>
</feature>
<dbReference type="Pfam" id="PF20684">
    <property type="entry name" value="Fung_rhodopsin"/>
    <property type="match status" value="1"/>
</dbReference>
<evidence type="ECO:0000256" key="3">
    <source>
        <dbReference type="ARBA" id="ARBA00022989"/>
    </source>
</evidence>
<feature type="transmembrane region" description="Helical" evidence="6">
    <location>
        <begin position="96"/>
        <end position="121"/>
    </location>
</feature>
<keyword evidence="2 6" id="KW-0812">Transmembrane</keyword>
<evidence type="ECO:0000256" key="4">
    <source>
        <dbReference type="ARBA" id="ARBA00023136"/>
    </source>
</evidence>
<protein>
    <recommendedName>
        <fullName evidence="7">Rhodopsin domain-containing protein</fullName>
    </recommendedName>
</protein>
<comment type="subcellular location">
    <subcellularLocation>
        <location evidence="1">Membrane</location>
        <topology evidence="1">Multi-pass membrane protein</topology>
    </subcellularLocation>
</comment>
<evidence type="ECO:0000313" key="9">
    <source>
        <dbReference type="Proteomes" id="UP001583177"/>
    </source>
</evidence>
<dbReference type="PANTHER" id="PTHR33048">
    <property type="entry name" value="PTH11-LIKE INTEGRAL MEMBRANE PROTEIN (AFU_ORTHOLOGUE AFUA_5G11245)"/>
    <property type="match status" value="1"/>
</dbReference>
<dbReference type="EMBL" id="JAWRVE010000079">
    <property type="protein sequence ID" value="KAL1862628.1"/>
    <property type="molecule type" value="Genomic_DNA"/>
</dbReference>
<dbReference type="Proteomes" id="UP001583177">
    <property type="component" value="Unassembled WGS sequence"/>
</dbReference>
<feature type="transmembrane region" description="Helical" evidence="6">
    <location>
        <begin position="133"/>
        <end position="153"/>
    </location>
</feature>
<evidence type="ECO:0000256" key="2">
    <source>
        <dbReference type="ARBA" id="ARBA00022692"/>
    </source>
</evidence>
<comment type="caution">
    <text evidence="8">The sequence shown here is derived from an EMBL/GenBank/DDBJ whole genome shotgun (WGS) entry which is preliminary data.</text>
</comment>
<evidence type="ECO:0000256" key="6">
    <source>
        <dbReference type="SAM" id="Phobius"/>
    </source>
</evidence>
<keyword evidence="3 6" id="KW-1133">Transmembrane helix</keyword>
<sequence length="288" mass="32065">MDPATQSPGNPPLVLTWVFFAICNVAFAARAYIRYACFRKLILEDYLMLTALAMHNAEAVLIQIYVRYAYDIEAVEMGDVSKMADPAFPVNAKKGFVAIGTCINLTIVGVLLIKLSFLLFFRRLGAKSHRIITVVWWTVLAFTVASTVAQIGMQKFGCFFGSIEYIFSGACSNESGLKRIFFNAIFSSAVDAISDFLSKRSKSVKAVQLTRATLKVIGFPVAILWRSQISIPKKLLLTFVFSLVFLTIAITIVRGSVFHSTYSATAADAKMQSATFTWFWFYCEFSVD</sequence>